<dbReference type="InterPro" id="IPR015422">
    <property type="entry name" value="PyrdxlP-dep_Trfase_small"/>
</dbReference>
<keyword evidence="4" id="KW-0663">Pyridoxal phosphate</keyword>
<comment type="cofactor">
    <cofactor evidence="1">
        <name>pyridoxal 5'-phosphate</name>
        <dbReference type="ChEBI" id="CHEBI:597326"/>
    </cofactor>
</comment>
<sequence length="367" mass="40196">MADLRVAGLHKRRVPGHIAAMYFASDNTGPVHPKILDALTRANEGYAHAYGDDALTAAVTRRVREVFEAPEAQVHLVATGTAANSLLLATHTTPWQTIFCSDIAHIHMDELNAPEFFSGGAKLSLVPSEDGVMPPEALRARIEQEETRDLHGPSRGPVSLTQVTEVGTVYQMPALHDVVGVAKDFGLPVHMDGARFANALVKLGCTPAEMTWKAGVDMVSFGGTKNGLMGVEAAIIFEPSKGREFEYRRKRGAHLFSKHRYLAAQMLAYLEDDLWLQMARAANAACHRLAEGLRAAPGVNLMYRPHANIIFARLPRGTHRRLFEAGAEYHLWDGALDGGPEEEPIAARFVCDWSATDENTDRFLALL</sequence>
<dbReference type="Proteomes" id="UP000239480">
    <property type="component" value="Unassembled WGS sequence"/>
</dbReference>
<dbReference type="InterPro" id="IPR015421">
    <property type="entry name" value="PyrdxlP-dep_Trfase_major"/>
</dbReference>
<accession>A0A2T0RR16</accession>
<evidence type="ECO:0000256" key="1">
    <source>
        <dbReference type="ARBA" id="ARBA00001933"/>
    </source>
</evidence>
<organism evidence="6 7">
    <name type="scientific">Aliiruegeria haliotis</name>
    <dbReference type="NCBI Taxonomy" id="1280846"/>
    <lineage>
        <taxon>Bacteria</taxon>
        <taxon>Pseudomonadati</taxon>
        <taxon>Pseudomonadota</taxon>
        <taxon>Alphaproteobacteria</taxon>
        <taxon>Rhodobacterales</taxon>
        <taxon>Roseobacteraceae</taxon>
        <taxon>Aliiruegeria</taxon>
    </lineage>
</organism>
<name>A0A2T0RR16_9RHOB</name>
<protein>
    <submittedName>
        <fullName evidence="6">L-threonine aldolase</fullName>
    </submittedName>
</protein>
<keyword evidence="7" id="KW-1185">Reference proteome</keyword>
<reference evidence="6 7" key="1">
    <citation type="submission" date="2018-03" db="EMBL/GenBank/DDBJ databases">
        <title>Genomic Encyclopedia of Archaeal and Bacterial Type Strains, Phase II (KMG-II): from individual species to whole genera.</title>
        <authorList>
            <person name="Goeker M."/>
        </authorList>
    </citation>
    <scope>NUCLEOTIDE SEQUENCE [LARGE SCALE GENOMIC DNA]</scope>
    <source>
        <strain evidence="6 7">DSM 29328</strain>
    </source>
</reference>
<dbReference type="InterPro" id="IPR015424">
    <property type="entry name" value="PyrdxlP-dep_Trfase"/>
</dbReference>
<feature type="domain" description="Aromatic amino acid beta-eliminating lyase/threonine aldolase" evidence="5">
    <location>
        <begin position="23"/>
        <end position="311"/>
    </location>
</feature>
<evidence type="ECO:0000256" key="4">
    <source>
        <dbReference type="ARBA" id="ARBA00022898"/>
    </source>
</evidence>
<dbReference type="Gene3D" id="3.90.1150.10">
    <property type="entry name" value="Aspartate Aminotransferase, domain 1"/>
    <property type="match status" value="1"/>
</dbReference>
<dbReference type="GO" id="GO:0006520">
    <property type="term" value="P:amino acid metabolic process"/>
    <property type="evidence" value="ECO:0007669"/>
    <property type="project" value="InterPro"/>
</dbReference>
<dbReference type="PANTHER" id="PTHR48097:SF5">
    <property type="entry name" value="LOW SPECIFICITY L-THREONINE ALDOLASE"/>
    <property type="match status" value="1"/>
</dbReference>
<evidence type="ECO:0000313" key="7">
    <source>
        <dbReference type="Proteomes" id="UP000239480"/>
    </source>
</evidence>
<evidence type="ECO:0000259" key="5">
    <source>
        <dbReference type="Pfam" id="PF01212"/>
    </source>
</evidence>
<dbReference type="Pfam" id="PF01212">
    <property type="entry name" value="Beta_elim_lyase"/>
    <property type="match status" value="1"/>
</dbReference>
<comment type="caution">
    <text evidence="6">The sequence shown here is derived from an EMBL/GenBank/DDBJ whole genome shotgun (WGS) entry which is preliminary data.</text>
</comment>
<comment type="subunit">
    <text evidence="3">Homotetramer.</text>
</comment>
<evidence type="ECO:0000256" key="2">
    <source>
        <dbReference type="ARBA" id="ARBA00006966"/>
    </source>
</evidence>
<dbReference type="SUPFAM" id="SSF53383">
    <property type="entry name" value="PLP-dependent transferases"/>
    <property type="match status" value="1"/>
</dbReference>
<dbReference type="AlphaFoldDB" id="A0A2T0RR16"/>
<evidence type="ECO:0000313" key="6">
    <source>
        <dbReference type="EMBL" id="PRY23634.1"/>
    </source>
</evidence>
<comment type="similarity">
    <text evidence="2">Belongs to the threonine aldolase family.</text>
</comment>
<dbReference type="Gene3D" id="3.40.640.10">
    <property type="entry name" value="Type I PLP-dependent aspartate aminotransferase-like (Major domain)"/>
    <property type="match status" value="1"/>
</dbReference>
<gene>
    <name evidence="6" type="ORF">CLV78_104125</name>
</gene>
<evidence type="ECO:0000256" key="3">
    <source>
        <dbReference type="ARBA" id="ARBA00011881"/>
    </source>
</evidence>
<dbReference type="InterPro" id="IPR001597">
    <property type="entry name" value="ArAA_b-elim_lyase/Thr_aldolase"/>
</dbReference>
<dbReference type="GO" id="GO:0016829">
    <property type="term" value="F:lyase activity"/>
    <property type="evidence" value="ECO:0007669"/>
    <property type="project" value="InterPro"/>
</dbReference>
<dbReference type="EMBL" id="PVTD01000004">
    <property type="protein sequence ID" value="PRY23634.1"/>
    <property type="molecule type" value="Genomic_DNA"/>
</dbReference>
<dbReference type="PANTHER" id="PTHR48097">
    <property type="entry name" value="L-THREONINE ALDOLASE-RELATED"/>
    <property type="match status" value="1"/>
</dbReference>
<proteinExistence type="inferred from homology"/>